<organism evidence="1 2">
    <name type="scientific">Phytopseudomonas argentinensis</name>
    <dbReference type="NCBI Taxonomy" id="289370"/>
    <lineage>
        <taxon>Bacteria</taxon>
        <taxon>Pseudomonadati</taxon>
        <taxon>Pseudomonadota</taxon>
        <taxon>Gammaproteobacteria</taxon>
        <taxon>Pseudomonadales</taxon>
        <taxon>Pseudomonadaceae</taxon>
        <taxon>Phytopseudomonas</taxon>
    </lineage>
</organism>
<sequence length="243" mass="27268">MLRLWIRANCSGNEDKYKNFKMQNNVKCTQACLLSSQYLVVVFRLLKISFLVVLLSPAAWGALDIDQESQLRKSADAELIAVTSRLTPLLEALGDTSALSLSEYLTRADEALDQIETSIARLSAMESKAEFLNNHLQYVRISRDVVVHAKLGVGEFVDYNNAKKKLTAAELQSESPHEYIRTQADIEKREAYKRLIILADNQTDIRLKFRMALADLRHATSDLEGSPPGAVIDLDVISRAENK</sequence>
<dbReference type="Proteomes" id="UP000183018">
    <property type="component" value="Unassembled WGS sequence"/>
</dbReference>
<dbReference type="EMBL" id="FORC01000009">
    <property type="protein sequence ID" value="SFJ32208.1"/>
    <property type="molecule type" value="Genomic_DNA"/>
</dbReference>
<proteinExistence type="predicted"/>
<dbReference type="AlphaFoldDB" id="A0A1I3QE79"/>
<evidence type="ECO:0000313" key="2">
    <source>
        <dbReference type="Proteomes" id="UP000183018"/>
    </source>
</evidence>
<evidence type="ECO:0000313" key="1">
    <source>
        <dbReference type="EMBL" id="SFJ32208.1"/>
    </source>
</evidence>
<name>A0A1I3QE79_9GAMM</name>
<accession>A0A1I3QE79</accession>
<dbReference type="STRING" id="289370.SAMN05216602_4743"/>
<dbReference type="RefSeq" id="WP_139225512.1">
    <property type="nucleotide sequence ID" value="NZ_FORC01000009.1"/>
</dbReference>
<protein>
    <submittedName>
        <fullName evidence="1">Uncharacterized protein</fullName>
    </submittedName>
</protein>
<reference evidence="2" key="1">
    <citation type="submission" date="2016-10" db="EMBL/GenBank/DDBJ databases">
        <authorList>
            <person name="Varghese N."/>
            <person name="Submissions S."/>
        </authorList>
    </citation>
    <scope>NUCLEOTIDE SEQUENCE [LARGE SCALE GENOMIC DNA]</scope>
    <source>
        <strain evidence="2">LMG 22563</strain>
    </source>
</reference>
<keyword evidence="2" id="KW-1185">Reference proteome</keyword>
<gene>
    <name evidence="1" type="ORF">SAMN05216602_4743</name>
</gene>